<dbReference type="HOGENOM" id="CLU_050180_2_0_6"/>
<name>R4YM95_OLEAN</name>
<proteinExistence type="predicted"/>
<keyword evidence="4" id="KW-1185">Reference proteome</keyword>
<reference evidence="3 4" key="1">
    <citation type="journal article" date="2013" name="Nat. Commun.">
        <title>Genome sequence and functional genomic analysis of the oil-degrading bacterium Oleispira antarctica.</title>
        <authorList>
            <person name="Kube M."/>
            <person name="Chernikova T.N."/>
            <person name="Al-Ramahi Y."/>
            <person name="Beloqui A."/>
            <person name="Lopez-Cortez N."/>
            <person name="Guazzaroni M.E."/>
            <person name="Heipieper H.J."/>
            <person name="Klages S."/>
            <person name="Kotsyurbenko O.R."/>
            <person name="Langer I."/>
            <person name="Nechitaylo T.Y."/>
            <person name="Lunsdorf H."/>
            <person name="Fernandez M."/>
            <person name="Juarez S."/>
            <person name="Ciordia S."/>
            <person name="Singer A."/>
            <person name="Kagan O."/>
            <person name="Egorova O."/>
            <person name="Petit P.A."/>
            <person name="Stogios P."/>
            <person name="Kim Y."/>
            <person name="Tchigvintsev A."/>
            <person name="Flick R."/>
            <person name="Denaro R."/>
            <person name="Genovese M."/>
            <person name="Albar J.P."/>
            <person name="Reva O.N."/>
            <person name="Martinez-Gomariz M."/>
            <person name="Tran H."/>
            <person name="Ferrer M."/>
            <person name="Savchenko A."/>
            <person name="Yakunin A.F."/>
            <person name="Yakimov M.M."/>
            <person name="Golyshina O.V."/>
            <person name="Reinhardt R."/>
            <person name="Golyshin P.N."/>
        </authorList>
    </citation>
    <scope>NUCLEOTIDE SEQUENCE [LARGE SCALE GENOMIC DNA]</scope>
</reference>
<dbReference type="GO" id="GO:0016788">
    <property type="term" value="F:hydrolase activity, acting on ester bonds"/>
    <property type="evidence" value="ECO:0007669"/>
    <property type="project" value="UniProtKB-ARBA"/>
</dbReference>
<keyword evidence="3" id="KW-0378">Hydrolase</keyword>
<keyword evidence="1" id="KW-1133">Transmembrane helix</keyword>
<keyword evidence="1" id="KW-0812">Transmembrane</keyword>
<evidence type="ECO:0000313" key="3">
    <source>
        <dbReference type="EMBL" id="CCK74203.1"/>
    </source>
</evidence>
<dbReference type="EMBL" id="FO203512">
    <property type="protein sequence ID" value="CCK74203.1"/>
    <property type="molecule type" value="Genomic_DNA"/>
</dbReference>
<feature type="transmembrane region" description="Helical" evidence="1">
    <location>
        <begin position="6"/>
        <end position="27"/>
    </location>
</feature>
<dbReference type="OrthoDB" id="9804395at2"/>
<evidence type="ECO:0000256" key="1">
    <source>
        <dbReference type="SAM" id="Phobius"/>
    </source>
</evidence>
<evidence type="ECO:0000259" key="2">
    <source>
        <dbReference type="Pfam" id="PF13472"/>
    </source>
</evidence>
<sequence>MKTLLLNIIHFVISPLYFIALPQGLWLKRSAVRMPEAQGPRSMSLGNKQDSKLNLLYLGESPAAGVGIEEIKHAVSAQVAYKLAQKQNVEWQLLAQNGIKIKELFIKLQQTNTLQPDVCIITMGVNDCTNLTSNKQWQTHLINLIAELNNRGCQHIFFTAVPPMQKFPLLPAPLSWLMGYRAHVLNHLLEQVCQQHGAQYLAFSAVLLPGMMSADGYHPNKKGADLWAQSISQQVIPFIQAD</sequence>
<dbReference type="Gene3D" id="3.40.50.1110">
    <property type="entry name" value="SGNH hydrolase"/>
    <property type="match status" value="1"/>
</dbReference>
<feature type="domain" description="SGNH hydrolase-type esterase" evidence="2">
    <location>
        <begin position="58"/>
        <end position="225"/>
    </location>
</feature>
<gene>
    <name evidence="3" type="ORF">OLEAN_C00270</name>
</gene>
<dbReference type="InterPro" id="IPR036514">
    <property type="entry name" value="SGNH_hydro_sf"/>
</dbReference>
<protein>
    <submittedName>
        <fullName evidence="3">Putative hydrolase</fullName>
    </submittedName>
</protein>
<dbReference type="KEGG" id="oai:OLEAN_C00270"/>
<dbReference type="SUPFAM" id="SSF52266">
    <property type="entry name" value="SGNH hydrolase"/>
    <property type="match status" value="1"/>
</dbReference>
<dbReference type="InterPro" id="IPR013830">
    <property type="entry name" value="SGNH_hydro"/>
</dbReference>
<organism evidence="3 4">
    <name type="scientific">Oleispira antarctica RB-8</name>
    <dbReference type="NCBI Taxonomy" id="698738"/>
    <lineage>
        <taxon>Bacteria</taxon>
        <taxon>Pseudomonadati</taxon>
        <taxon>Pseudomonadota</taxon>
        <taxon>Gammaproteobacteria</taxon>
        <taxon>Oceanospirillales</taxon>
        <taxon>Oceanospirillaceae</taxon>
        <taxon>Oleispira</taxon>
    </lineage>
</organism>
<dbReference type="Proteomes" id="UP000032749">
    <property type="component" value="Chromosome"/>
</dbReference>
<dbReference type="Pfam" id="PF13472">
    <property type="entry name" value="Lipase_GDSL_2"/>
    <property type="match status" value="1"/>
</dbReference>
<dbReference type="AlphaFoldDB" id="R4YM95"/>
<accession>R4YM95</accession>
<keyword evidence="1" id="KW-0472">Membrane</keyword>
<dbReference type="STRING" id="698738.OLEAN_C00270"/>
<dbReference type="CDD" id="cd01836">
    <property type="entry name" value="FeeA_FeeB_like"/>
    <property type="match status" value="1"/>
</dbReference>
<evidence type="ECO:0000313" key="4">
    <source>
        <dbReference type="Proteomes" id="UP000032749"/>
    </source>
</evidence>